<evidence type="ECO:0000313" key="15">
    <source>
        <dbReference type="Proteomes" id="UP000219439"/>
    </source>
</evidence>
<feature type="region of interest" description="Disordered" evidence="10">
    <location>
        <begin position="1"/>
        <end position="49"/>
    </location>
</feature>
<reference evidence="14 15" key="1">
    <citation type="submission" date="2017-09" db="EMBL/GenBank/DDBJ databases">
        <authorList>
            <person name="Ehlers B."/>
            <person name="Leendertz F.H."/>
        </authorList>
    </citation>
    <scope>NUCLEOTIDE SEQUENCE [LARGE SCALE GENOMIC DNA]</scope>
    <source>
        <strain evidence="14 15">DSM 18289</strain>
    </source>
</reference>
<comment type="subcellular location">
    <subcellularLocation>
        <location evidence="1">Cell membrane</location>
        <topology evidence="1">Multi-pass membrane protein</topology>
    </subcellularLocation>
</comment>
<evidence type="ECO:0000259" key="12">
    <source>
        <dbReference type="PROSITE" id="PS50893"/>
    </source>
</evidence>
<protein>
    <submittedName>
        <fullName evidence="14">ATP-binding cassette, subfamily C, LapB</fullName>
    </submittedName>
</protein>
<dbReference type="PROSITE" id="PS50929">
    <property type="entry name" value="ABC_TM1F"/>
    <property type="match status" value="1"/>
</dbReference>
<keyword evidence="9 11" id="KW-0472">Membrane</keyword>
<dbReference type="InterPro" id="IPR017871">
    <property type="entry name" value="ABC_transporter-like_CS"/>
</dbReference>
<dbReference type="GO" id="GO:0015421">
    <property type="term" value="F:ABC-type oligopeptide transporter activity"/>
    <property type="evidence" value="ECO:0007669"/>
    <property type="project" value="TreeGrafter"/>
</dbReference>
<evidence type="ECO:0000256" key="5">
    <source>
        <dbReference type="ARBA" id="ARBA00022692"/>
    </source>
</evidence>
<accession>A0A285NFF4</accession>
<feature type="transmembrane region" description="Helical" evidence="11">
    <location>
        <begin position="229"/>
        <end position="256"/>
    </location>
</feature>
<evidence type="ECO:0000313" key="14">
    <source>
        <dbReference type="EMBL" id="SNZ06626.1"/>
    </source>
</evidence>
<keyword evidence="8 11" id="KW-1133">Transmembrane helix</keyword>
<dbReference type="AlphaFoldDB" id="A0A285NFF4"/>
<keyword evidence="5 11" id="KW-0812">Transmembrane</keyword>
<dbReference type="InterPro" id="IPR039421">
    <property type="entry name" value="Type_1_exporter"/>
</dbReference>
<dbReference type="FunFam" id="3.40.50.300:FF:000299">
    <property type="entry name" value="ABC transporter ATP-binding protein/permease"/>
    <property type="match status" value="1"/>
</dbReference>
<keyword evidence="7 14" id="KW-0067">ATP-binding</keyword>
<organism evidence="14 15">
    <name type="scientific">Cohaesibacter gelatinilyticus</name>
    <dbReference type="NCBI Taxonomy" id="372072"/>
    <lineage>
        <taxon>Bacteria</taxon>
        <taxon>Pseudomonadati</taxon>
        <taxon>Pseudomonadota</taxon>
        <taxon>Alphaproteobacteria</taxon>
        <taxon>Hyphomicrobiales</taxon>
        <taxon>Cohaesibacteraceae</taxon>
    </lineage>
</organism>
<feature type="transmembrane region" description="Helical" evidence="11">
    <location>
        <begin position="368"/>
        <end position="388"/>
    </location>
</feature>
<keyword evidence="3" id="KW-0813">Transport</keyword>
<feature type="transmembrane region" description="Helical" evidence="11">
    <location>
        <begin position="452"/>
        <end position="474"/>
    </location>
</feature>
<dbReference type="GO" id="GO:0005524">
    <property type="term" value="F:ATP binding"/>
    <property type="evidence" value="ECO:0007669"/>
    <property type="project" value="UniProtKB-KW"/>
</dbReference>
<feature type="transmembrane region" description="Helical" evidence="11">
    <location>
        <begin position="268"/>
        <end position="288"/>
    </location>
</feature>
<gene>
    <name evidence="14" type="ORF">SAMN06265368_0484</name>
</gene>
<evidence type="ECO:0000256" key="1">
    <source>
        <dbReference type="ARBA" id="ARBA00004651"/>
    </source>
</evidence>
<sequence length="776" mass="85405">MSKFQKPNNDNGGNKGEVKRSLKRPATKDTPPDASKSPKGSIHPDMNLDQFDPQKMDLTAFHVSHGQHLFLVMRALASQWSDHARSRSYDAADLTDEFPTWELIEVEAEAQACTIFRHEKALSSLKQQHCPAILALDNNLCLLLLAVADDGSLVIETPKGDFVRLEAHDLARTYSGLFYALQPDRNQEVQLDGETASKSHEHTSHQGYRSEKDGLLQWLIEHVWKANKVLLIQLMIAAGISNLLMIALPIFIMSVYDRVIPHFATETLWTLSIGVLLAMAIDLGLRYVRLNLADAIGLAASVKLQSRLYKRLTRMPLKDAPRTPGGLADTLREMEGLCLIGPSLLVALSIDLPFVILIIALIAYLGGAAVWGAITGGIVIALMLGYGFRVSRKNGQQDARLLHQKTNQMAETIEALEAVKATGSQNRLLANWERLTDNQAITSHHARLHNTFAMQATMAASQLAIVLTVMIGVYQIGNSLMTVGNLAASILLVGRVIAPTSNIVSLLGRASMLSSILQKAQRLMEASEEAAGDTTRQPLKKHAASIAFNNVSFQFEGSEQRCLDDICLTIKPGEKVGIIGRNGSGKSTLLRMIPRFLEPTAGTILFDHFNLKQYDPMQLRRTMAYMPQDNILFDRSLRDNICLGIGDVESSRLFEVGKITGLNEFIAAHPQGYGLMVGPRGERLSGGERQAVCLARTLIDDAPILLLDEPTSAMDNSLEAHFVRACRGEVVDKTLVLTTHRTHLLKLVDRVIWLDKGKVIADGPRDKVLSSLKRNA</sequence>
<evidence type="ECO:0000256" key="8">
    <source>
        <dbReference type="ARBA" id="ARBA00022989"/>
    </source>
</evidence>
<evidence type="ECO:0000256" key="9">
    <source>
        <dbReference type="ARBA" id="ARBA00023136"/>
    </source>
</evidence>
<evidence type="ECO:0000256" key="11">
    <source>
        <dbReference type="SAM" id="Phobius"/>
    </source>
</evidence>
<dbReference type="GO" id="GO:0016887">
    <property type="term" value="F:ATP hydrolysis activity"/>
    <property type="evidence" value="ECO:0007669"/>
    <property type="project" value="InterPro"/>
</dbReference>
<dbReference type="GO" id="GO:0005886">
    <property type="term" value="C:plasma membrane"/>
    <property type="evidence" value="ECO:0007669"/>
    <property type="project" value="UniProtKB-SubCell"/>
</dbReference>
<dbReference type="Pfam" id="PF00664">
    <property type="entry name" value="ABC_membrane"/>
    <property type="match status" value="1"/>
</dbReference>
<evidence type="ECO:0000256" key="10">
    <source>
        <dbReference type="SAM" id="MobiDB-lite"/>
    </source>
</evidence>
<dbReference type="PROSITE" id="PS00211">
    <property type="entry name" value="ABC_TRANSPORTER_1"/>
    <property type="match status" value="1"/>
</dbReference>
<name>A0A285NFF4_9HYPH</name>
<dbReference type="PANTHER" id="PTHR43394">
    <property type="entry name" value="ATP-DEPENDENT PERMEASE MDL1, MITOCHONDRIAL"/>
    <property type="match status" value="1"/>
</dbReference>
<dbReference type="SUPFAM" id="SSF90123">
    <property type="entry name" value="ABC transporter transmembrane region"/>
    <property type="match status" value="1"/>
</dbReference>
<dbReference type="EMBL" id="OBEL01000001">
    <property type="protein sequence ID" value="SNZ06626.1"/>
    <property type="molecule type" value="Genomic_DNA"/>
</dbReference>
<keyword evidence="6" id="KW-0547">Nucleotide-binding</keyword>
<evidence type="ECO:0000256" key="6">
    <source>
        <dbReference type="ARBA" id="ARBA00022741"/>
    </source>
</evidence>
<evidence type="ECO:0000256" key="4">
    <source>
        <dbReference type="ARBA" id="ARBA00022475"/>
    </source>
</evidence>
<dbReference type="PROSITE" id="PS50893">
    <property type="entry name" value="ABC_TRANSPORTER_2"/>
    <property type="match status" value="1"/>
</dbReference>
<evidence type="ECO:0000256" key="2">
    <source>
        <dbReference type="ARBA" id="ARBA00005417"/>
    </source>
</evidence>
<dbReference type="Gene3D" id="3.40.50.300">
    <property type="entry name" value="P-loop containing nucleotide triphosphate hydrolases"/>
    <property type="match status" value="1"/>
</dbReference>
<dbReference type="SMART" id="SM00382">
    <property type="entry name" value="AAA"/>
    <property type="match status" value="1"/>
</dbReference>
<comment type="similarity">
    <text evidence="2">Belongs to the ABC transporter superfamily.</text>
</comment>
<dbReference type="InterPro" id="IPR027417">
    <property type="entry name" value="P-loop_NTPase"/>
</dbReference>
<feature type="domain" description="ABC transmembrane type-1" evidence="13">
    <location>
        <begin position="232"/>
        <end position="512"/>
    </location>
</feature>
<dbReference type="InterPro" id="IPR011527">
    <property type="entry name" value="ABC1_TM_dom"/>
</dbReference>
<proteinExistence type="inferred from homology"/>
<dbReference type="SUPFAM" id="SSF52540">
    <property type="entry name" value="P-loop containing nucleoside triphosphate hydrolases"/>
    <property type="match status" value="1"/>
</dbReference>
<keyword evidence="15" id="KW-1185">Reference proteome</keyword>
<dbReference type="InterPro" id="IPR003593">
    <property type="entry name" value="AAA+_ATPase"/>
</dbReference>
<evidence type="ECO:0000256" key="3">
    <source>
        <dbReference type="ARBA" id="ARBA00022448"/>
    </source>
</evidence>
<feature type="transmembrane region" description="Helical" evidence="11">
    <location>
        <begin position="337"/>
        <end position="362"/>
    </location>
</feature>
<dbReference type="OrthoDB" id="9787557at2"/>
<evidence type="ECO:0000259" key="13">
    <source>
        <dbReference type="PROSITE" id="PS50929"/>
    </source>
</evidence>
<feature type="domain" description="ABC transporter" evidence="12">
    <location>
        <begin position="546"/>
        <end position="776"/>
    </location>
</feature>
<dbReference type="Gene3D" id="1.20.1560.10">
    <property type="entry name" value="ABC transporter type 1, transmembrane domain"/>
    <property type="match status" value="1"/>
</dbReference>
<dbReference type="RefSeq" id="WP_097151803.1">
    <property type="nucleotide sequence ID" value="NZ_OBEL01000001.1"/>
</dbReference>
<keyword evidence="4" id="KW-1003">Cell membrane</keyword>
<feature type="compositionally biased region" description="Polar residues" evidence="10">
    <location>
        <begin position="1"/>
        <end position="12"/>
    </location>
</feature>
<feature type="compositionally biased region" description="Basic and acidic residues" evidence="10">
    <location>
        <begin position="16"/>
        <end position="31"/>
    </location>
</feature>
<dbReference type="Proteomes" id="UP000219439">
    <property type="component" value="Unassembled WGS sequence"/>
</dbReference>
<dbReference type="Pfam" id="PF00005">
    <property type="entry name" value="ABC_tran"/>
    <property type="match status" value="1"/>
</dbReference>
<dbReference type="InterPro" id="IPR003439">
    <property type="entry name" value="ABC_transporter-like_ATP-bd"/>
</dbReference>
<dbReference type="PANTHER" id="PTHR43394:SF1">
    <property type="entry name" value="ATP-BINDING CASSETTE SUB-FAMILY B MEMBER 10, MITOCHONDRIAL"/>
    <property type="match status" value="1"/>
</dbReference>
<dbReference type="InterPro" id="IPR036640">
    <property type="entry name" value="ABC1_TM_sf"/>
</dbReference>
<evidence type="ECO:0000256" key="7">
    <source>
        <dbReference type="ARBA" id="ARBA00022840"/>
    </source>
</evidence>